<sequence>MHWVREEYMAHYAIPATKARAAELPKPAVGDKRKHSLLFDSDDDDADDDDALDVPTFWEKSEDVYLEDVF</sequence>
<dbReference type="Proteomes" id="UP001190700">
    <property type="component" value="Unassembled WGS sequence"/>
</dbReference>
<comment type="caution">
    <text evidence="2">The sequence shown here is derived from an EMBL/GenBank/DDBJ whole genome shotgun (WGS) entry which is preliminary data.</text>
</comment>
<evidence type="ECO:0000313" key="3">
    <source>
        <dbReference type="Proteomes" id="UP001190700"/>
    </source>
</evidence>
<feature type="region of interest" description="Disordered" evidence="1">
    <location>
        <begin position="25"/>
        <end position="47"/>
    </location>
</feature>
<reference evidence="2 3" key="1">
    <citation type="journal article" date="2015" name="Genome Biol. Evol.">
        <title>Comparative Genomics of a Bacterivorous Green Alga Reveals Evolutionary Causalities and Consequences of Phago-Mixotrophic Mode of Nutrition.</title>
        <authorList>
            <person name="Burns J.A."/>
            <person name="Paasch A."/>
            <person name="Narechania A."/>
            <person name="Kim E."/>
        </authorList>
    </citation>
    <scope>NUCLEOTIDE SEQUENCE [LARGE SCALE GENOMIC DNA]</scope>
    <source>
        <strain evidence="2 3">PLY_AMNH</strain>
    </source>
</reference>
<dbReference type="EMBL" id="LGRX02029219">
    <property type="protein sequence ID" value="KAK3247092.1"/>
    <property type="molecule type" value="Genomic_DNA"/>
</dbReference>
<evidence type="ECO:0000256" key="1">
    <source>
        <dbReference type="SAM" id="MobiDB-lite"/>
    </source>
</evidence>
<dbReference type="AlphaFoldDB" id="A0AAE0C4B5"/>
<protein>
    <submittedName>
        <fullName evidence="2">Uncharacterized protein</fullName>
    </submittedName>
</protein>
<evidence type="ECO:0000313" key="2">
    <source>
        <dbReference type="EMBL" id="KAK3247092.1"/>
    </source>
</evidence>
<gene>
    <name evidence="2" type="ORF">CYMTET_43400</name>
</gene>
<keyword evidence="3" id="KW-1185">Reference proteome</keyword>
<proteinExistence type="predicted"/>
<name>A0AAE0C4B5_9CHLO</name>
<accession>A0AAE0C4B5</accession>
<organism evidence="2 3">
    <name type="scientific">Cymbomonas tetramitiformis</name>
    <dbReference type="NCBI Taxonomy" id="36881"/>
    <lineage>
        <taxon>Eukaryota</taxon>
        <taxon>Viridiplantae</taxon>
        <taxon>Chlorophyta</taxon>
        <taxon>Pyramimonadophyceae</taxon>
        <taxon>Pyramimonadales</taxon>
        <taxon>Pyramimonadaceae</taxon>
        <taxon>Cymbomonas</taxon>
    </lineage>
</organism>